<dbReference type="OrthoDB" id="25129at2759"/>
<dbReference type="GO" id="GO:0016779">
    <property type="term" value="F:nucleotidyltransferase activity"/>
    <property type="evidence" value="ECO:0007669"/>
    <property type="project" value="UniProtKB-UniRule"/>
</dbReference>
<keyword evidence="5" id="KW-1185">Reference proteome</keyword>
<dbReference type="SUPFAM" id="SSF52402">
    <property type="entry name" value="Adenine nucleotide alpha hydrolases-like"/>
    <property type="match status" value="1"/>
</dbReference>
<dbReference type="InterPro" id="IPR014729">
    <property type="entry name" value="Rossmann-like_a/b/a_fold"/>
</dbReference>
<dbReference type="CTD" id="348180"/>
<evidence type="ECO:0000256" key="3">
    <source>
        <dbReference type="HAMAP-Rule" id="MF_03054"/>
    </source>
</evidence>
<evidence type="ECO:0000256" key="2">
    <source>
        <dbReference type="ARBA" id="ARBA00022694"/>
    </source>
</evidence>
<keyword evidence="2 3" id="KW-0819">tRNA processing</keyword>
<dbReference type="GO" id="GO:0000049">
    <property type="term" value="F:tRNA binding"/>
    <property type="evidence" value="ECO:0007669"/>
    <property type="project" value="InterPro"/>
</dbReference>
<evidence type="ECO:0000256" key="1">
    <source>
        <dbReference type="ARBA" id="ARBA00022490"/>
    </source>
</evidence>
<keyword evidence="1 3" id="KW-0963">Cytoplasm</keyword>
<dbReference type="GO" id="GO:0005829">
    <property type="term" value="C:cytosol"/>
    <property type="evidence" value="ECO:0007669"/>
    <property type="project" value="TreeGrafter"/>
</dbReference>
<dbReference type="EnsemblMetazoa" id="XM_038212528.1">
    <property type="protein sequence ID" value="XP_038068456.1"/>
    <property type="gene ID" value="LOC119737886"/>
</dbReference>
<comment type="function">
    <text evidence="3">Plays a central role in 2-thiolation of mcm(5)S(2)U at tRNA wobble positions of tRNA(Lys), tRNA(Glu) and tRNA(Gln). May act by forming a heterodimer with NCS6/CTU1 that ligates sulfur from thiocarboxylated URM1 onto the uridine of tRNAs at wobble position.</text>
</comment>
<dbReference type="GO" id="GO:0032447">
    <property type="term" value="P:protein urmylation"/>
    <property type="evidence" value="ECO:0007669"/>
    <property type="project" value="UniProtKB-UniRule"/>
</dbReference>
<dbReference type="GeneID" id="119737886"/>
<proteinExistence type="inferred from homology"/>
<protein>
    <recommendedName>
        <fullName evidence="3">Cytoplasmic tRNA 2-thiolation protein 2</fullName>
    </recommendedName>
</protein>
<comment type="similarity">
    <text evidence="3">Belongs to the CTU2/NCS2 family.</text>
</comment>
<reference evidence="4" key="1">
    <citation type="submission" date="2022-11" db="UniProtKB">
        <authorList>
            <consortium name="EnsemblMetazoa"/>
        </authorList>
    </citation>
    <scope>IDENTIFICATION</scope>
</reference>
<evidence type="ECO:0000313" key="4">
    <source>
        <dbReference type="EnsemblMetazoa" id="XP_038068456.1"/>
    </source>
</evidence>
<dbReference type="PANTHER" id="PTHR20882">
    <property type="entry name" value="CYTOPLASMIC TRNA 2-THIOLATION PROTEIN 2"/>
    <property type="match status" value="1"/>
</dbReference>
<dbReference type="GO" id="GO:0016783">
    <property type="term" value="F:sulfurtransferase activity"/>
    <property type="evidence" value="ECO:0007669"/>
    <property type="project" value="TreeGrafter"/>
</dbReference>
<organism evidence="4 5">
    <name type="scientific">Patiria miniata</name>
    <name type="common">Bat star</name>
    <name type="synonym">Asterina miniata</name>
    <dbReference type="NCBI Taxonomy" id="46514"/>
    <lineage>
        <taxon>Eukaryota</taxon>
        <taxon>Metazoa</taxon>
        <taxon>Echinodermata</taxon>
        <taxon>Eleutherozoa</taxon>
        <taxon>Asterozoa</taxon>
        <taxon>Asteroidea</taxon>
        <taxon>Valvatacea</taxon>
        <taxon>Valvatida</taxon>
        <taxon>Asterinidae</taxon>
        <taxon>Patiria</taxon>
    </lineage>
</organism>
<sequence>MCQVDEEGISLLEKKPSFGASSRDCMKCGDRAVVIARIKDAFCRSCFLTYFVHRFRATFGKAKVIRDGDKVLLAFSGGQCSSAMVSLVKRGLDQSTHKKLRFTPALIYIDEGVVTGQSKEERATTCQKISDIMKETGFPWYIASLEEALEIPAQNSSPDTCQAGSSFHSNQDPNTDELAGKLEGLCLETEHTQRCRDLLASAKSLTAKQDLVSNLRNRLLVHKARQLGYHKVAVGDSGTRLSSGILANLAKGRGASIPVAMAFADDRWSDVTILRPMREFTTKEIVMYNALFNVDSLFQPTLATMAGDYASIDTLTETFINELQTNFPSTVSTVFRTGEKMCTAGSDDPDAVRRCSMCKSALDTSVGISSALSATRFSLHISRKEGSSTNENSCKATKPDDATCTDSSSEQCCGQGDGSCHSNQMKSVSAESLSKTLCYGCQVTVRDMKDLNLLPSYIVEESAKIERRSRMRDEIKDFLLCEES</sequence>
<dbReference type="GO" id="GO:0002143">
    <property type="term" value="P:tRNA wobble position uridine thiolation"/>
    <property type="evidence" value="ECO:0007669"/>
    <property type="project" value="TreeGrafter"/>
</dbReference>
<dbReference type="OMA" id="KQRKQMM"/>
<dbReference type="Proteomes" id="UP000887568">
    <property type="component" value="Unplaced"/>
</dbReference>
<dbReference type="Pfam" id="PF10288">
    <property type="entry name" value="CTU2"/>
    <property type="match status" value="1"/>
</dbReference>
<accession>A0A914AYW6</accession>
<dbReference type="HAMAP" id="MF_03054">
    <property type="entry name" value="CTU2"/>
    <property type="match status" value="1"/>
</dbReference>
<dbReference type="Gene3D" id="3.40.50.620">
    <property type="entry name" value="HUPs"/>
    <property type="match status" value="1"/>
</dbReference>
<comment type="subcellular location">
    <subcellularLocation>
        <location evidence="3">Cytoplasm</location>
    </subcellularLocation>
</comment>
<comment type="pathway">
    <text evidence="3">tRNA modification; 5-methoxycarbonylmethyl-2-thiouridine-tRNA biosynthesis.</text>
</comment>
<name>A0A914AYW6_PATMI</name>
<dbReference type="AlphaFoldDB" id="A0A914AYW6"/>
<dbReference type="RefSeq" id="XP_038068456.1">
    <property type="nucleotide sequence ID" value="XM_038212528.1"/>
</dbReference>
<evidence type="ECO:0000313" key="5">
    <source>
        <dbReference type="Proteomes" id="UP000887568"/>
    </source>
</evidence>
<dbReference type="PANTHER" id="PTHR20882:SF14">
    <property type="entry name" value="CYTOPLASMIC TRNA 2-THIOLATION PROTEIN 2"/>
    <property type="match status" value="1"/>
</dbReference>
<dbReference type="InterPro" id="IPR019407">
    <property type="entry name" value="CTU2"/>
</dbReference>